<evidence type="ECO:0000313" key="4">
    <source>
        <dbReference type="Proteomes" id="UP000001542"/>
    </source>
</evidence>
<protein>
    <submittedName>
        <fullName evidence="3">Uncharacterized protein</fullName>
    </submittedName>
</protein>
<accession>A2FW17</accession>
<keyword evidence="2" id="KW-0812">Transmembrane</keyword>
<feature type="compositionally biased region" description="Basic residues" evidence="1">
    <location>
        <begin position="635"/>
        <end position="644"/>
    </location>
</feature>
<dbReference type="Gene3D" id="3.90.550.50">
    <property type="match status" value="1"/>
</dbReference>
<keyword evidence="2" id="KW-0472">Membrane</keyword>
<feature type="region of interest" description="Disordered" evidence="1">
    <location>
        <begin position="596"/>
        <end position="665"/>
    </location>
</feature>
<evidence type="ECO:0000256" key="1">
    <source>
        <dbReference type="SAM" id="MobiDB-lite"/>
    </source>
</evidence>
<feature type="transmembrane region" description="Helical" evidence="2">
    <location>
        <begin position="7"/>
        <end position="26"/>
    </location>
</feature>
<gene>
    <name evidence="3" type="ORF">TVAG_228090</name>
</gene>
<name>A2FW17_TRIV3</name>
<dbReference type="KEGG" id="tva:4748600"/>
<proteinExistence type="predicted"/>
<dbReference type="InParanoid" id="A2FW17"/>
<sequence length="665" mass="73803">MFCVGEFSFSVFVEILLIIPTVLFSFKLVNTHDPPDFEAIVGINSSAISNNGIFFGLVTGDIMSSVHRRRFQYTNWLQYLKYFEFGYSYIIEGHPNIPYNHSTIVPKFIIKYDKNSERAAKKLSAAYYFYYNTSYKWLWISNDDVSVSITRLRKLVNQLNILYDTNKETVVLGGCVGHMKPFIQGGSGMILSRKAAYKFTEFGVKWIKEKVVWADDVEFNEFIWDIGESPASCNIPHMVGHPLDYVLPINMKTMPECGDIENTPNACFRKPQSADDIVAIHLNRFPHGWDQILELEKHTGEGLMWYNIQHKSKLCKVKLSELPPKPTLPTNITTANNSDIRVNTTVPTNNTVQIKTNISLENSNNATISNSSNLLVNTSLPTSNSTQNIFNISLINSTKRDPIVLTNSTETNSSNVLVNSTLPTSNSTHFNFNSSLTNTTNMTVTNSSSSYVNTTLPDRNSTHINSNISLTNSTKEDSVVLTNSTNVYNSSLIVNTTLPTTNSAQKKINSSLTNLSNMTVANSSSLSVNTSMPANNATDISLINSTKKDPIVLTNATRVSNSSVLVNITFPTQNSSLNSIKINLTNPSNMTVANTSSLLSNTTSPTGNSTPIKFKNKVTNSTKPKRPALVTRTKSSMKKRHNSNKSHSLTHSSKKNSHFTKSKPS</sequence>
<dbReference type="AlphaFoldDB" id="A2FW17"/>
<reference evidence="3" key="1">
    <citation type="submission" date="2006-10" db="EMBL/GenBank/DDBJ databases">
        <authorList>
            <person name="Amadeo P."/>
            <person name="Zhao Q."/>
            <person name="Wortman J."/>
            <person name="Fraser-Liggett C."/>
            <person name="Carlton J."/>
        </authorList>
    </citation>
    <scope>NUCLEOTIDE SEQUENCE</scope>
    <source>
        <strain evidence="3">G3</strain>
    </source>
</reference>
<feature type="compositionally biased region" description="Low complexity" evidence="1">
    <location>
        <begin position="596"/>
        <end position="611"/>
    </location>
</feature>
<keyword evidence="2" id="KW-1133">Transmembrane helix</keyword>
<dbReference type="VEuPathDB" id="TrichDB:TVAG_228090"/>
<organism evidence="3 4">
    <name type="scientific">Trichomonas vaginalis (strain ATCC PRA-98 / G3)</name>
    <dbReference type="NCBI Taxonomy" id="412133"/>
    <lineage>
        <taxon>Eukaryota</taxon>
        <taxon>Metamonada</taxon>
        <taxon>Parabasalia</taxon>
        <taxon>Trichomonadida</taxon>
        <taxon>Trichomonadidae</taxon>
        <taxon>Trichomonas</taxon>
    </lineage>
</organism>
<dbReference type="VEuPathDB" id="TrichDB:TVAGG3_0699600"/>
<evidence type="ECO:0000256" key="2">
    <source>
        <dbReference type="SAM" id="Phobius"/>
    </source>
</evidence>
<dbReference type="EMBL" id="DS114074">
    <property type="protein sequence ID" value="EAX90908.1"/>
    <property type="molecule type" value="Genomic_DNA"/>
</dbReference>
<dbReference type="RefSeq" id="XP_001303838.1">
    <property type="nucleotide sequence ID" value="XM_001303837.1"/>
</dbReference>
<keyword evidence="4" id="KW-1185">Reference proteome</keyword>
<dbReference type="OrthoDB" id="414175at2759"/>
<dbReference type="Proteomes" id="UP000001542">
    <property type="component" value="Unassembled WGS sequence"/>
</dbReference>
<feature type="compositionally biased region" description="Basic residues" evidence="1">
    <location>
        <begin position="652"/>
        <end position="665"/>
    </location>
</feature>
<reference evidence="3" key="2">
    <citation type="journal article" date="2007" name="Science">
        <title>Draft genome sequence of the sexually transmitted pathogen Trichomonas vaginalis.</title>
        <authorList>
            <person name="Carlton J.M."/>
            <person name="Hirt R.P."/>
            <person name="Silva J.C."/>
            <person name="Delcher A.L."/>
            <person name="Schatz M."/>
            <person name="Zhao Q."/>
            <person name="Wortman J.R."/>
            <person name="Bidwell S.L."/>
            <person name="Alsmark U.C.M."/>
            <person name="Besteiro S."/>
            <person name="Sicheritz-Ponten T."/>
            <person name="Noel C.J."/>
            <person name="Dacks J.B."/>
            <person name="Foster P.G."/>
            <person name="Simillion C."/>
            <person name="Van de Peer Y."/>
            <person name="Miranda-Saavedra D."/>
            <person name="Barton G.J."/>
            <person name="Westrop G.D."/>
            <person name="Mueller S."/>
            <person name="Dessi D."/>
            <person name="Fiori P.L."/>
            <person name="Ren Q."/>
            <person name="Paulsen I."/>
            <person name="Zhang H."/>
            <person name="Bastida-Corcuera F.D."/>
            <person name="Simoes-Barbosa A."/>
            <person name="Brown M.T."/>
            <person name="Hayes R.D."/>
            <person name="Mukherjee M."/>
            <person name="Okumura C.Y."/>
            <person name="Schneider R."/>
            <person name="Smith A.J."/>
            <person name="Vanacova S."/>
            <person name="Villalvazo M."/>
            <person name="Haas B.J."/>
            <person name="Pertea M."/>
            <person name="Feldblyum T.V."/>
            <person name="Utterback T.R."/>
            <person name="Shu C.L."/>
            <person name="Osoegawa K."/>
            <person name="de Jong P.J."/>
            <person name="Hrdy I."/>
            <person name="Horvathova L."/>
            <person name="Zubacova Z."/>
            <person name="Dolezal P."/>
            <person name="Malik S.B."/>
            <person name="Logsdon J.M. Jr."/>
            <person name="Henze K."/>
            <person name="Gupta A."/>
            <person name="Wang C.C."/>
            <person name="Dunne R.L."/>
            <person name="Upcroft J.A."/>
            <person name="Upcroft P."/>
            <person name="White O."/>
            <person name="Salzberg S.L."/>
            <person name="Tang P."/>
            <person name="Chiu C.-H."/>
            <person name="Lee Y.-S."/>
            <person name="Embley T.M."/>
            <person name="Coombs G.H."/>
            <person name="Mottram J.C."/>
            <person name="Tachezy J."/>
            <person name="Fraser-Liggett C.M."/>
            <person name="Johnson P.J."/>
        </authorList>
    </citation>
    <scope>NUCLEOTIDE SEQUENCE [LARGE SCALE GENOMIC DNA]</scope>
    <source>
        <strain evidence="3">G3</strain>
    </source>
</reference>
<evidence type="ECO:0000313" key="3">
    <source>
        <dbReference type="EMBL" id="EAX90908.1"/>
    </source>
</evidence>